<name>A0A2H0UFE0_9BACT</name>
<keyword evidence="1" id="KW-0472">Membrane</keyword>
<reference evidence="3" key="1">
    <citation type="submission" date="2017-09" db="EMBL/GenBank/DDBJ databases">
        <title>Depth-based differentiation of microbial function through sediment-hosted aquifers and enrichment of novel symbionts in the deep terrestrial subsurface.</title>
        <authorList>
            <person name="Probst A.J."/>
            <person name="Ladd B."/>
            <person name="Jarett J.K."/>
            <person name="Geller-Mcgrath D.E."/>
            <person name="Sieber C.M.K."/>
            <person name="Emerson J.B."/>
            <person name="Anantharaman K."/>
            <person name="Thomas B.C."/>
            <person name="Malmstrom R."/>
            <person name="Stieglmeier M."/>
            <person name="Klingl A."/>
            <person name="Woyke T."/>
            <person name="Ryan C.M."/>
            <person name="Banfield J.F."/>
        </authorList>
    </citation>
    <scope>NUCLEOTIDE SEQUENCE [LARGE SCALE GENOMIC DNA]</scope>
</reference>
<accession>A0A2H0UFE0</accession>
<evidence type="ECO:0000256" key="1">
    <source>
        <dbReference type="SAM" id="Phobius"/>
    </source>
</evidence>
<evidence type="ECO:0000313" key="2">
    <source>
        <dbReference type="EMBL" id="PIR84505.1"/>
    </source>
</evidence>
<comment type="caution">
    <text evidence="2">The sequence shown here is derived from an EMBL/GenBank/DDBJ whole genome shotgun (WGS) entry which is preliminary data.</text>
</comment>
<sequence length="157" mass="17187">MYPKNMIVGGIAFVLIVVGLFVLVYVNKNNAKEDAPVEDQTPTENPYGITRIDAKHFYIDGTHTVAGEIDMPTPCDLLDGQATVAESMPEQVTIDFNVINTSETCVQAITPQRFKVSFDASAEAVIKARFMGQEVELNLVPAGEGETPEDFELYLKG</sequence>
<dbReference type="Proteomes" id="UP000229344">
    <property type="component" value="Unassembled WGS sequence"/>
</dbReference>
<gene>
    <name evidence="2" type="ORF">COU16_02930</name>
</gene>
<keyword evidence="1" id="KW-0812">Transmembrane</keyword>
<dbReference type="EMBL" id="PFBI01000006">
    <property type="protein sequence ID" value="PIR84505.1"/>
    <property type="molecule type" value="Genomic_DNA"/>
</dbReference>
<evidence type="ECO:0000313" key="3">
    <source>
        <dbReference type="Proteomes" id="UP000229344"/>
    </source>
</evidence>
<proteinExistence type="predicted"/>
<dbReference type="AlphaFoldDB" id="A0A2H0UFE0"/>
<organism evidence="2 3">
    <name type="scientific">Candidatus Kaiserbacteria bacterium CG10_big_fil_rev_8_21_14_0_10_47_16</name>
    <dbReference type="NCBI Taxonomy" id="1974608"/>
    <lineage>
        <taxon>Bacteria</taxon>
        <taxon>Candidatus Kaiseribacteriota</taxon>
    </lineage>
</organism>
<keyword evidence="1" id="KW-1133">Transmembrane helix</keyword>
<protein>
    <submittedName>
        <fullName evidence="2">Uncharacterized protein</fullName>
    </submittedName>
</protein>
<feature type="transmembrane region" description="Helical" evidence="1">
    <location>
        <begin position="6"/>
        <end position="26"/>
    </location>
</feature>